<dbReference type="InterPro" id="IPR024084">
    <property type="entry name" value="IsoPropMal-DH-like_dom"/>
</dbReference>
<evidence type="ECO:0000256" key="13">
    <source>
        <dbReference type="PIRSR" id="PIRSR000108-2"/>
    </source>
</evidence>
<feature type="binding site" evidence="14">
    <location>
        <position position="267"/>
    </location>
    <ligand>
        <name>Mn(2+)</name>
        <dbReference type="ChEBI" id="CHEBI:29035"/>
    </ligand>
</feature>
<dbReference type="FunCoup" id="I2GWT9">
    <property type="interactions" value="847"/>
</dbReference>
<dbReference type="GO" id="GO:0042645">
    <property type="term" value="C:mitochondrial nucleoid"/>
    <property type="evidence" value="ECO:0007669"/>
    <property type="project" value="EnsemblFungi"/>
</dbReference>
<evidence type="ECO:0000259" key="16">
    <source>
        <dbReference type="SMART" id="SM01329"/>
    </source>
</evidence>
<dbReference type="GO" id="GO:0004450">
    <property type="term" value="F:isocitrate dehydrogenase (NADP+) activity"/>
    <property type="evidence" value="ECO:0007669"/>
    <property type="project" value="UniProtKB-EC"/>
</dbReference>
<keyword evidence="9 11" id="KW-0464">Manganese</keyword>
<dbReference type="PANTHER" id="PTHR11822">
    <property type="entry name" value="NADP-SPECIFIC ISOCITRATE DEHYDROGENASE"/>
    <property type="match status" value="1"/>
</dbReference>
<feature type="binding site" evidence="14">
    <location>
        <position position="290"/>
    </location>
    <ligand>
        <name>Mn(2+)</name>
        <dbReference type="ChEBI" id="CHEBI:29035"/>
    </ligand>
</feature>
<feature type="binding site" evidence="15">
    <location>
        <position position="275"/>
    </location>
    <ligand>
        <name>NADP(+)</name>
        <dbReference type="ChEBI" id="CHEBI:58349"/>
    </ligand>
</feature>
<dbReference type="Gene3D" id="3.40.718.10">
    <property type="entry name" value="Isopropylmalate Dehydrogenase"/>
    <property type="match status" value="1"/>
</dbReference>
<feature type="binding site" evidence="13">
    <location>
        <begin position="109"/>
        <end position="115"/>
    </location>
    <ligand>
        <name>D-threo-isocitrate</name>
        <dbReference type="ChEBI" id="CHEBI:15562"/>
    </ligand>
</feature>
<accession>I2GWT9</accession>
<evidence type="ECO:0000256" key="1">
    <source>
        <dbReference type="ARBA" id="ARBA00001936"/>
    </source>
</evidence>
<evidence type="ECO:0000256" key="4">
    <source>
        <dbReference type="ARBA" id="ARBA00022532"/>
    </source>
</evidence>
<dbReference type="GO" id="GO:0006097">
    <property type="term" value="P:glyoxylate cycle"/>
    <property type="evidence" value="ECO:0007669"/>
    <property type="project" value="UniProtKB-KW"/>
</dbReference>
<evidence type="ECO:0000256" key="15">
    <source>
        <dbReference type="PIRSR" id="PIRSR000108-4"/>
    </source>
</evidence>
<dbReference type="HOGENOM" id="CLU_023296_1_1_1"/>
<dbReference type="GO" id="GO:0051287">
    <property type="term" value="F:NAD binding"/>
    <property type="evidence" value="ECO:0007669"/>
    <property type="project" value="InterPro"/>
</dbReference>
<evidence type="ECO:0000256" key="8">
    <source>
        <dbReference type="ARBA" id="ARBA00023002"/>
    </source>
</evidence>
<comment type="cofactor">
    <cofactor evidence="1">
        <name>Mn(2+)</name>
        <dbReference type="ChEBI" id="CHEBI:29035"/>
    </cofactor>
</comment>
<evidence type="ECO:0000256" key="11">
    <source>
        <dbReference type="PIRNR" id="PIRNR000108"/>
    </source>
</evidence>
<evidence type="ECO:0000256" key="10">
    <source>
        <dbReference type="ARBA" id="ARBA00023554"/>
    </source>
</evidence>
<dbReference type="GO" id="GO:0000287">
    <property type="term" value="F:magnesium ion binding"/>
    <property type="evidence" value="ECO:0007669"/>
    <property type="project" value="InterPro"/>
</dbReference>
<dbReference type="NCBIfam" id="NF006156">
    <property type="entry name" value="PRK08299.1"/>
    <property type="match status" value="1"/>
</dbReference>
<evidence type="ECO:0000256" key="7">
    <source>
        <dbReference type="ARBA" id="ARBA00022857"/>
    </source>
</evidence>
<dbReference type="InParanoid" id="I2GWT9"/>
<name>I2GWT9_HENB6</name>
<feature type="domain" description="Isopropylmalate dehydrogenase-like" evidence="16">
    <location>
        <begin position="24"/>
        <end position="414"/>
    </location>
</feature>
<evidence type="ECO:0000256" key="3">
    <source>
        <dbReference type="ARBA" id="ARBA00022435"/>
    </source>
</evidence>
<dbReference type="OrthoDB" id="248923at2759"/>
<dbReference type="PANTHER" id="PTHR11822:SF21">
    <property type="entry name" value="ISOCITRATE DEHYDROGENASE [NADP], MITOCHONDRIAL"/>
    <property type="match status" value="1"/>
</dbReference>
<keyword evidence="3" id="KW-0329">Glyoxylate bypass</keyword>
<dbReference type="GO" id="GO:0006537">
    <property type="term" value="P:glutamate biosynthetic process"/>
    <property type="evidence" value="ECO:0007669"/>
    <property type="project" value="EnsemblFungi"/>
</dbReference>
<dbReference type="NCBIfam" id="TIGR00127">
    <property type="entry name" value="nadp_idh_euk"/>
    <property type="match status" value="1"/>
</dbReference>
<dbReference type="KEGG" id="tbl:TBLA_0A08010"/>
<organism evidence="17 18">
    <name type="scientific">Henningerozyma blattae (strain ATCC 34711 / CBS 6284 / DSM 70876 / NBRC 10599 / NRRL Y-10934 / UCD 77-7)</name>
    <name type="common">Yeast</name>
    <name type="synonym">Tetrapisispora blattae</name>
    <dbReference type="NCBI Taxonomy" id="1071380"/>
    <lineage>
        <taxon>Eukaryota</taxon>
        <taxon>Fungi</taxon>
        <taxon>Dikarya</taxon>
        <taxon>Ascomycota</taxon>
        <taxon>Saccharomycotina</taxon>
        <taxon>Saccharomycetes</taxon>
        <taxon>Saccharomycetales</taxon>
        <taxon>Saccharomycetaceae</taxon>
        <taxon>Henningerozyma</taxon>
    </lineage>
</organism>
<evidence type="ECO:0000256" key="14">
    <source>
        <dbReference type="PIRSR" id="PIRSR000108-3"/>
    </source>
</evidence>
<feature type="binding site" evidence="13">
    <location>
        <position position="124"/>
    </location>
    <ligand>
        <name>D-threo-isocitrate</name>
        <dbReference type="ChEBI" id="CHEBI:15562"/>
    </ligand>
</feature>
<gene>
    <name evidence="17" type="primary">TBLA0A08010</name>
    <name evidence="17" type="ORF">TBLA_0A08010</name>
</gene>
<dbReference type="Proteomes" id="UP000002866">
    <property type="component" value="Chromosome 1"/>
</dbReference>
<protein>
    <recommendedName>
        <fullName evidence="11">Isocitrate dehydrogenase [NADP]</fullName>
        <ecNumber evidence="11">1.1.1.42</ecNumber>
    </recommendedName>
</protein>
<reference evidence="17 18" key="1">
    <citation type="journal article" date="2011" name="Proc. Natl. Acad. Sci. U.S.A.">
        <title>Evolutionary erosion of yeast sex chromosomes by mating-type switching accidents.</title>
        <authorList>
            <person name="Gordon J.L."/>
            <person name="Armisen D."/>
            <person name="Proux-Wera E."/>
            <person name="Oheigeartaigh S.S."/>
            <person name="Byrne K.P."/>
            <person name="Wolfe K.H."/>
        </authorList>
    </citation>
    <scope>NUCLEOTIDE SEQUENCE [LARGE SCALE GENOMIC DNA]</scope>
    <source>
        <strain evidence="18">ATCC 34711 / CBS 6284 / DSM 70876 / NBRC 10599 / NRRL Y-10934 / UCD 77-7</strain>
    </source>
</reference>
<dbReference type="GeneID" id="14493242"/>
<dbReference type="EC" id="1.1.1.42" evidence="11"/>
<dbReference type="InterPro" id="IPR019818">
    <property type="entry name" value="IsoCit/isopropylmalate_DH_CS"/>
</dbReference>
<keyword evidence="4 11" id="KW-0816">Tricarboxylic acid cycle</keyword>
<dbReference type="AlphaFoldDB" id="I2GWT9"/>
<dbReference type="OMA" id="HGTVQRH"/>
<dbReference type="SMART" id="SM01329">
    <property type="entry name" value="Iso_dh"/>
    <property type="match status" value="1"/>
</dbReference>
<proteinExistence type="inferred from homology"/>
<keyword evidence="18" id="KW-1185">Reference proteome</keyword>
<dbReference type="SUPFAM" id="SSF53659">
    <property type="entry name" value="Isocitrate/Isopropylmalate dehydrogenase-like"/>
    <property type="match status" value="1"/>
</dbReference>
<evidence type="ECO:0000313" key="17">
    <source>
        <dbReference type="EMBL" id="CCH58591.1"/>
    </source>
</evidence>
<keyword evidence="5 11" id="KW-0479">Metal-binding</keyword>
<sequence length="428" mass="48386">MLIRRLFSSSACRAGISKINVKSPVVEIDGDEMTRVIWSEIKDRLILPYMNVGLKYYDLSITNRDKTNDQVTIDAAEAIKKYGVGIKCATITPDEKRVEEFGLKKMWKSPNGTIRNIVGGTVFREPIIIPRIPRLVSTWEKPIIIGRHAHADQYKCSDFIVPGEGKLEMIFTPKDPSKAKDVYKVYDFKGPGVGMGMYNTDDSIRGFAYSSFNLAVNKNMNLFLATKNTILKKYDGRFKDIFQEIYENEYKKEFERLNITYEHRLIDDMVAQMIKSKGGYIMALKNYDGDVQSDIVAQGFGSLGLMTSILASPDGKTFESEAAHGTVTRHFRRYQKGEETSTNSIASIFAWSRGLIKRGELDETLDVVNFGKLLEDATLKTVQVDGIMTKDLALATGKTSRDSYVDTFKFLEAVQFRLANGFNDLVRF</sequence>
<dbReference type="GO" id="GO:0006099">
    <property type="term" value="P:tricarboxylic acid cycle"/>
    <property type="evidence" value="ECO:0007669"/>
    <property type="project" value="UniProtKB-KW"/>
</dbReference>
<comment type="catalytic activity">
    <reaction evidence="10 11">
        <text>D-threo-isocitrate + NADP(+) = 2-oxoglutarate + CO2 + NADPH</text>
        <dbReference type="Rhea" id="RHEA:19629"/>
        <dbReference type="ChEBI" id="CHEBI:15562"/>
        <dbReference type="ChEBI" id="CHEBI:16526"/>
        <dbReference type="ChEBI" id="CHEBI:16810"/>
        <dbReference type="ChEBI" id="CHEBI:57783"/>
        <dbReference type="ChEBI" id="CHEBI:58349"/>
        <dbReference type="EC" id="1.1.1.42"/>
    </reaction>
</comment>
<feature type="binding site" evidence="15">
    <location>
        <position position="97"/>
    </location>
    <ligand>
        <name>NADP(+)</name>
        <dbReference type="ChEBI" id="CHEBI:58349"/>
    </ligand>
</feature>
<evidence type="ECO:0000256" key="2">
    <source>
        <dbReference type="ARBA" id="ARBA00007769"/>
    </source>
</evidence>
<dbReference type="PROSITE" id="PS00470">
    <property type="entry name" value="IDH_IMDH"/>
    <property type="match status" value="1"/>
</dbReference>
<dbReference type="Pfam" id="PF00180">
    <property type="entry name" value="Iso_dh"/>
    <property type="match status" value="1"/>
</dbReference>
<evidence type="ECO:0000256" key="9">
    <source>
        <dbReference type="ARBA" id="ARBA00023211"/>
    </source>
</evidence>
<keyword evidence="6 11" id="KW-0460">Magnesium</keyword>
<keyword evidence="8 11" id="KW-0560">Oxidoreductase</keyword>
<evidence type="ECO:0000256" key="5">
    <source>
        <dbReference type="ARBA" id="ARBA00022723"/>
    </source>
</evidence>
<dbReference type="RefSeq" id="XP_004178110.1">
    <property type="nucleotide sequence ID" value="XM_004178062.1"/>
</dbReference>
<dbReference type="PIRSF" id="PIRSF000108">
    <property type="entry name" value="IDH_NADP"/>
    <property type="match status" value="1"/>
</dbReference>
<dbReference type="InterPro" id="IPR004790">
    <property type="entry name" value="Isocitrate_DH_NADP"/>
</dbReference>
<keyword evidence="7 11" id="KW-0521">NADP</keyword>
<comment type="similarity">
    <text evidence="2 11">Belongs to the isocitrate and isopropylmalate dehydrogenases family.</text>
</comment>
<dbReference type="GO" id="GO:0006739">
    <property type="term" value="P:NADP+ metabolic process"/>
    <property type="evidence" value="ECO:0007669"/>
    <property type="project" value="TreeGrafter"/>
</dbReference>
<dbReference type="FunFam" id="3.40.718.10:FF:000002">
    <property type="entry name" value="Isocitrate dehydrogenase [NADP]"/>
    <property type="match status" value="1"/>
</dbReference>
<feature type="binding site" evidence="13">
    <location>
        <position position="147"/>
    </location>
    <ligand>
        <name>D-threo-isocitrate</name>
        <dbReference type="ChEBI" id="CHEBI:15562"/>
    </ligand>
</feature>
<evidence type="ECO:0000256" key="12">
    <source>
        <dbReference type="PIRSR" id="PIRSR000108-1"/>
    </source>
</evidence>
<feature type="site" description="Critical for catalysis" evidence="12">
    <location>
        <position position="154"/>
    </location>
</feature>
<comment type="cofactor">
    <cofactor evidence="11 14">
        <name>Mg(2+)</name>
        <dbReference type="ChEBI" id="CHEBI:18420"/>
    </cofactor>
    <cofactor evidence="11 14">
        <name>Mn(2+)</name>
        <dbReference type="ChEBI" id="CHEBI:29035"/>
    </cofactor>
    <text evidence="11 14">Binds 1 Mg(2+) or Mn(2+) ion per subunit.</text>
</comment>
<feature type="binding site" evidence="13">
    <location>
        <position position="92"/>
    </location>
    <ligand>
        <name>D-threo-isocitrate</name>
        <dbReference type="ChEBI" id="CHEBI:15562"/>
    </ligand>
</feature>
<dbReference type="GO" id="GO:0006102">
    <property type="term" value="P:isocitrate metabolic process"/>
    <property type="evidence" value="ECO:0007669"/>
    <property type="project" value="InterPro"/>
</dbReference>
<dbReference type="STRING" id="1071380.I2GWT9"/>
<dbReference type="EMBL" id="HE806316">
    <property type="protein sequence ID" value="CCH58591.1"/>
    <property type="molecule type" value="Genomic_DNA"/>
</dbReference>
<evidence type="ECO:0000313" key="18">
    <source>
        <dbReference type="Proteomes" id="UP000002866"/>
    </source>
</evidence>
<feature type="binding site" evidence="15">
    <location>
        <position position="343"/>
    </location>
    <ligand>
        <name>NADP(+)</name>
        <dbReference type="ChEBI" id="CHEBI:58349"/>
    </ligand>
</feature>
<evidence type="ECO:0000256" key="6">
    <source>
        <dbReference type="ARBA" id="ARBA00022842"/>
    </source>
</evidence>
<feature type="binding site" evidence="15">
    <location>
        <begin position="325"/>
        <end position="330"/>
    </location>
    <ligand>
        <name>NADP(+)</name>
        <dbReference type="ChEBI" id="CHEBI:58349"/>
    </ligand>
</feature>
<dbReference type="eggNOG" id="KOG1526">
    <property type="taxonomic scope" value="Eukaryota"/>
</dbReference>
<feature type="binding site" evidence="15">
    <location>
        <begin position="90"/>
        <end position="92"/>
    </location>
    <ligand>
        <name>NADP(+)</name>
        <dbReference type="ChEBI" id="CHEBI:58349"/>
    </ligand>
</feature>
<feature type="site" description="Critical for catalysis" evidence="12">
    <location>
        <position position="227"/>
    </location>
</feature>